<proteinExistence type="inferred from homology"/>
<comment type="caution">
    <text evidence="6">The sequence shown here is derived from an EMBL/GenBank/DDBJ whole genome shotgun (WGS) entry which is preliminary data.</text>
</comment>
<keyword evidence="1 3" id="KW-0963">Cytoplasm</keyword>
<organism evidence="6 8">
    <name type="scientific">Flavobacterium lindanitolerans</name>
    <dbReference type="NCBI Taxonomy" id="428988"/>
    <lineage>
        <taxon>Bacteria</taxon>
        <taxon>Pseudomonadati</taxon>
        <taxon>Bacteroidota</taxon>
        <taxon>Flavobacteriia</taxon>
        <taxon>Flavobacteriales</taxon>
        <taxon>Flavobacteriaceae</taxon>
        <taxon>Flavobacterium</taxon>
    </lineage>
</organism>
<evidence type="ECO:0000256" key="1">
    <source>
        <dbReference type="ARBA" id="ARBA00022490"/>
    </source>
</evidence>
<evidence type="ECO:0000313" key="5">
    <source>
        <dbReference type="EMBL" id="PKW29317.1"/>
    </source>
</evidence>
<sequence>MRGQIVPSFYKNMTFKEKVSELLKAGLEEKPSIFLIDLTITDAFKIIVTLDGDNGVTLQDCIDISRAIEHNLDREEQDFSLEVASGGVSAPLKLVRQYKKNIGRTLQVKTATDIITAELADANEEFITLVWTAREPKKIGKGKETVEKRQEIPYTDIKEAIVTITF</sequence>
<dbReference type="InterPro" id="IPR003728">
    <property type="entry name" value="Ribosome_maturation_RimP"/>
</dbReference>
<dbReference type="EMBL" id="PJND01000007">
    <property type="protein sequence ID" value="PKW29317.1"/>
    <property type="molecule type" value="Genomic_DNA"/>
</dbReference>
<evidence type="ECO:0000313" key="6">
    <source>
        <dbReference type="EMBL" id="RLJ35182.1"/>
    </source>
</evidence>
<evidence type="ECO:0000256" key="3">
    <source>
        <dbReference type="HAMAP-Rule" id="MF_01077"/>
    </source>
</evidence>
<dbReference type="SUPFAM" id="SSF75420">
    <property type="entry name" value="YhbC-like, N-terminal domain"/>
    <property type="match status" value="1"/>
</dbReference>
<accession>A0A497UWL6</accession>
<dbReference type="InterPro" id="IPR035956">
    <property type="entry name" value="RimP_N_sf"/>
</dbReference>
<dbReference type="Gene3D" id="3.30.300.70">
    <property type="entry name" value="RimP-like superfamily, N-terminal"/>
    <property type="match status" value="1"/>
</dbReference>
<evidence type="ECO:0000259" key="4">
    <source>
        <dbReference type="Pfam" id="PF02576"/>
    </source>
</evidence>
<keyword evidence="2 3" id="KW-0690">Ribosome biogenesis</keyword>
<dbReference type="HAMAP" id="MF_01077">
    <property type="entry name" value="RimP"/>
    <property type="match status" value="1"/>
</dbReference>
<dbReference type="PANTHER" id="PTHR33867">
    <property type="entry name" value="RIBOSOME MATURATION FACTOR RIMP"/>
    <property type="match status" value="1"/>
</dbReference>
<reference evidence="6 8" key="2">
    <citation type="submission" date="2018-10" db="EMBL/GenBank/DDBJ databases">
        <title>Genomic Encyclopedia of Archaeal and Bacterial Type Strains, Phase II (KMG-II): from individual species to whole genera.</title>
        <authorList>
            <person name="Goeker M."/>
        </authorList>
    </citation>
    <scope>NUCLEOTIDE SEQUENCE [LARGE SCALE GENOMIC DNA]</scope>
    <source>
        <strain evidence="6 8">DSM 21886</strain>
    </source>
</reference>
<dbReference type="Proteomes" id="UP000275027">
    <property type="component" value="Unassembled WGS sequence"/>
</dbReference>
<dbReference type="NCBIfam" id="NF002531">
    <property type="entry name" value="PRK02001.1"/>
    <property type="match status" value="1"/>
</dbReference>
<reference evidence="5 7" key="1">
    <citation type="submission" date="2017-12" db="EMBL/GenBank/DDBJ databases">
        <title>Genomic Encyclopedia of Type Strains, Phase III (KMG-III): the genomes of soil and plant-associated and newly described type strains.</title>
        <authorList>
            <person name="Whitman W."/>
        </authorList>
    </citation>
    <scope>NUCLEOTIDE SEQUENCE [LARGE SCALE GENOMIC DNA]</scope>
    <source>
        <strain evidence="5 7">IP-10</strain>
    </source>
</reference>
<comment type="similarity">
    <text evidence="3">Belongs to the RimP family.</text>
</comment>
<feature type="domain" description="Ribosome maturation factor RimP N-terminal" evidence="4">
    <location>
        <begin position="45"/>
        <end position="88"/>
    </location>
</feature>
<evidence type="ECO:0000256" key="2">
    <source>
        <dbReference type="ARBA" id="ARBA00022517"/>
    </source>
</evidence>
<gene>
    <name evidence="3" type="primary">rimP</name>
    <name evidence="5" type="ORF">B0G92_0949</name>
    <name evidence="6" type="ORF">CLV50_0556</name>
</gene>
<comment type="function">
    <text evidence="3">Required for maturation of 30S ribosomal subunits.</text>
</comment>
<dbReference type="Proteomes" id="UP000233767">
    <property type="component" value="Unassembled WGS sequence"/>
</dbReference>
<name>A0A497UWL6_9FLAO</name>
<dbReference type="Pfam" id="PF02576">
    <property type="entry name" value="RimP_N"/>
    <property type="match status" value="1"/>
</dbReference>
<dbReference type="AlphaFoldDB" id="A0A497UWL6"/>
<dbReference type="GO" id="GO:0042274">
    <property type="term" value="P:ribosomal small subunit biogenesis"/>
    <property type="evidence" value="ECO:0007669"/>
    <property type="project" value="UniProtKB-UniRule"/>
</dbReference>
<dbReference type="PANTHER" id="PTHR33867:SF1">
    <property type="entry name" value="RIBOSOME MATURATION FACTOR RIMP"/>
    <property type="match status" value="1"/>
</dbReference>
<dbReference type="EMBL" id="RCCB01000010">
    <property type="protein sequence ID" value="RLJ35182.1"/>
    <property type="molecule type" value="Genomic_DNA"/>
</dbReference>
<keyword evidence="7" id="KW-1185">Reference proteome</keyword>
<comment type="subcellular location">
    <subcellularLocation>
        <location evidence="3">Cytoplasm</location>
    </subcellularLocation>
</comment>
<evidence type="ECO:0000313" key="7">
    <source>
        <dbReference type="Proteomes" id="UP000233767"/>
    </source>
</evidence>
<evidence type="ECO:0000313" key="8">
    <source>
        <dbReference type="Proteomes" id="UP000275027"/>
    </source>
</evidence>
<dbReference type="InterPro" id="IPR028989">
    <property type="entry name" value="RimP_N"/>
</dbReference>
<protein>
    <recommendedName>
        <fullName evidence="3">Ribosome maturation factor RimP</fullName>
    </recommendedName>
</protein>
<dbReference type="GO" id="GO:0005737">
    <property type="term" value="C:cytoplasm"/>
    <property type="evidence" value="ECO:0007669"/>
    <property type="project" value="UniProtKB-SubCell"/>
</dbReference>